<dbReference type="AlphaFoldDB" id="A0A0F7VNX8"/>
<dbReference type="Gene3D" id="1.10.260.40">
    <property type="entry name" value="lambda repressor-like DNA-binding domains"/>
    <property type="match status" value="1"/>
</dbReference>
<dbReference type="Proteomes" id="UP000035016">
    <property type="component" value="Chromosome Chromosome"/>
</dbReference>
<feature type="region of interest" description="Disordered" evidence="1">
    <location>
        <begin position="1"/>
        <end position="23"/>
    </location>
</feature>
<dbReference type="KEGG" id="sle:sle_24230"/>
<dbReference type="Pfam" id="PF13560">
    <property type="entry name" value="HTH_31"/>
    <property type="match status" value="1"/>
</dbReference>
<dbReference type="EMBL" id="LN831790">
    <property type="protein sequence ID" value="CQR61884.1"/>
    <property type="molecule type" value="Genomic_DNA"/>
</dbReference>
<protein>
    <submittedName>
        <fullName evidence="3">Helix-Turn-Helix Domain-Containing Protein</fullName>
    </submittedName>
</protein>
<dbReference type="InterPro" id="IPR010982">
    <property type="entry name" value="Lambda_DNA-bd_dom_sf"/>
</dbReference>
<name>A0A0F7VNX8_STRLW</name>
<dbReference type="GO" id="GO:0003677">
    <property type="term" value="F:DNA binding"/>
    <property type="evidence" value="ECO:0007669"/>
    <property type="project" value="InterPro"/>
</dbReference>
<dbReference type="InterPro" id="IPR001387">
    <property type="entry name" value="Cro/C1-type_HTH"/>
</dbReference>
<evidence type="ECO:0000259" key="2">
    <source>
        <dbReference type="PROSITE" id="PS50943"/>
    </source>
</evidence>
<dbReference type="CDD" id="cd00093">
    <property type="entry name" value="HTH_XRE"/>
    <property type="match status" value="1"/>
</dbReference>
<dbReference type="PROSITE" id="PS50943">
    <property type="entry name" value="HTH_CROC1"/>
    <property type="match status" value="1"/>
</dbReference>
<organism evidence="3 4">
    <name type="scientific">Streptomyces leeuwenhoekii</name>
    <dbReference type="NCBI Taxonomy" id="1437453"/>
    <lineage>
        <taxon>Bacteria</taxon>
        <taxon>Bacillati</taxon>
        <taxon>Actinomycetota</taxon>
        <taxon>Actinomycetes</taxon>
        <taxon>Kitasatosporales</taxon>
        <taxon>Streptomycetaceae</taxon>
        <taxon>Streptomyces</taxon>
    </lineage>
</organism>
<dbReference type="InterPro" id="IPR043917">
    <property type="entry name" value="DUF5753"/>
</dbReference>
<feature type="domain" description="HTH cro/C1-type" evidence="2">
    <location>
        <begin position="42"/>
        <end position="97"/>
    </location>
</feature>
<gene>
    <name evidence="3" type="primary">sle_24230</name>
</gene>
<evidence type="ECO:0000313" key="3">
    <source>
        <dbReference type="EMBL" id="CQR61884.1"/>
    </source>
</evidence>
<dbReference type="Pfam" id="PF19054">
    <property type="entry name" value="DUF5753"/>
    <property type="match status" value="1"/>
</dbReference>
<reference evidence="3 4" key="1">
    <citation type="submission" date="2015-02" db="EMBL/GenBank/DDBJ databases">
        <authorList>
            <person name="Gomez-Escribano P.J."/>
        </authorList>
    </citation>
    <scope>NUCLEOTIDE SEQUENCE [LARGE SCALE GENOMIC DNA]</scope>
    <source>
        <strain evidence="4">C34 (DSM 42122 / NRRL B-24963)</strain>
    </source>
</reference>
<dbReference type="SMART" id="SM00530">
    <property type="entry name" value="HTH_XRE"/>
    <property type="match status" value="1"/>
</dbReference>
<accession>A0A0F7VNX8</accession>
<proteinExistence type="predicted"/>
<dbReference type="RefSeq" id="WP_029381368.1">
    <property type="nucleotide sequence ID" value="NZ_AZSD01000036.1"/>
</dbReference>
<sequence>MGQELAGADAPGGGGAKSSRRVRYLRDEPVPSAQRMVVGDALRVRREQLGMKQEEVARLLGRSTSKVSRIESGQHQFKEEDLARFFAIYLVTDPEEQSQLRELAKQANQMPWWQPWAGVTQRHLQAVVSFEDMAQRIRSYEPQHLPGLLQTEEYARALIASGGGDARQREALVTFRMERQMRFQRAEKKLICVVDEGALMRGYGTPRIMRQQLEHLLELADSPRYLIRIAEQGRYNVPVHIGSITIWDFSARILPTIAYQEVFDGGLVFQDEAQVDDRARAFDRLREASLSPQRSVQRLRDLLKRTGR</sequence>
<evidence type="ECO:0000256" key="1">
    <source>
        <dbReference type="SAM" id="MobiDB-lite"/>
    </source>
</evidence>
<dbReference type="SUPFAM" id="SSF47413">
    <property type="entry name" value="lambda repressor-like DNA-binding domains"/>
    <property type="match status" value="1"/>
</dbReference>
<evidence type="ECO:0000313" key="4">
    <source>
        <dbReference type="Proteomes" id="UP000035016"/>
    </source>
</evidence>